<dbReference type="RefSeq" id="WP_284304004.1">
    <property type="nucleotide sequence ID" value="NZ_BSUO01000001.1"/>
</dbReference>
<organism evidence="1 2">
    <name type="scientific">Mobilicoccus caccae</name>
    <dbReference type="NCBI Taxonomy" id="1859295"/>
    <lineage>
        <taxon>Bacteria</taxon>
        <taxon>Bacillati</taxon>
        <taxon>Actinomycetota</taxon>
        <taxon>Actinomycetes</taxon>
        <taxon>Micrococcales</taxon>
        <taxon>Dermatophilaceae</taxon>
        <taxon>Mobilicoccus</taxon>
    </lineage>
</organism>
<accession>A0ABQ6IU55</accession>
<comment type="caution">
    <text evidence="1">The sequence shown here is derived from an EMBL/GenBank/DDBJ whole genome shotgun (WGS) entry which is preliminary data.</text>
</comment>
<dbReference type="EMBL" id="BSUO01000001">
    <property type="protein sequence ID" value="GMA40267.1"/>
    <property type="molecule type" value="Genomic_DNA"/>
</dbReference>
<gene>
    <name evidence="1" type="ORF">GCM10025883_23120</name>
</gene>
<sequence length="179" mass="19433">MTSLPNVHNAFGARWVRPGVEGGFSVGYRSAENLLVKARRALIAGDDGKAARYIDKAALIPWDDHEEHVPAVVAAEMVLFLQIVNGLDRCVEGEDRWIDGPAAVIDSDSPARRDVATALRDVLITEGSLSPGEKRRVDRLLTACPPFEMGDNEGDLDHAGRVARITTLVRASVDVEVTH</sequence>
<proteinExistence type="predicted"/>
<dbReference type="Proteomes" id="UP001157126">
    <property type="component" value="Unassembled WGS sequence"/>
</dbReference>
<evidence type="ECO:0000313" key="1">
    <source>
        <dbReference type="EMBL" id="GMA40267.1"/>
    </source>
</evidence>
<evidence type="ECO:0008006" key="3">
    <source>
        <dbReference type="Google" id="ProtNLM"/>
    </source>
</evidence>
<protein>
    <recommendedName>
        <fullName evidence="3">DUF222 domain-containing protein</fullName>
    </recommendedName>
</protein>
<evidence type="ECO:0000313" key="2">
    <source>
        <dbReference type="Proteomes" id="UP001157126"/>
    </source>
</evidence>
<reference evidence="2" key="1">
    <citation type="journal article" date="2019" name="Int. J. Syst. Evol. Microbiol.">
        <title>The Global Catalogue of Microorganisms (GCM) 10K type strain sequencing project: providing services to taxonomists for standard genome sequencing and annotation.</title>
        <authorList>
            <consortium name="The Broad Institute Genomics Platform"/>
            <consortium name="The Broad Institute Genome Sequencing Center for Infectious Disease"/>
            <person name="Wu L."/>
            <person name="Ma J."/>
        </authorList>
    </citation>
    <scope>NUCLEOTIDE SEQUENCE [LARGE SCALE GENOMIC DNA]</scope>
    <source>
        <strain evidence="2">NBRC 113072</strain>
    </source>
</reference>
<keyword evidence="2" id="KW-1185">Reference proteome</keyword>
<name>A0ABQ6IU55_9MICO</name>